<dbReference type="EMBL" id="LAZR01018540">
    <property type="protein sequence ID" value="KKL96024.1"/>
    <property type="molecule type" value="Genomic_DNA"/>
</dbReference>
<reference evidence="1" key="1">
    <citation type="journal article" date="2015" name="Nature">
        <title>Complex archaea that bridge the gap between prokaryotes and eukaryotes.</title>
        <authorList>
            <person name="Spang A."/>
            <person name="Saw J.H."/>
            <person name="Jorgensen S.L."/>
            <person name="Zaremba-Niedzwiedzka K."/>
            <person name="Martijn J."/>
            <person name="Lind A.E."/>
            <person name="van Eijk R."/>
            <person name="Schleper C."/>
            <person name="Guy L."/>
            <person name="Ettema T.J."/>
        </authorList>
    </citation>
    <scope>NUCLEOTIDE SEQUENCE</scope>
</reference>
<accession>A0A0F9GAY1</accession>
<dbReference type="AlphaFoldDB" id="A0A0F9GAY1"/>
<sequence length="88" mass="10940">MEKKWSKIWREYTKWWNGLSWPTWEVQQRKLRKLILTEFPKVDTRKVWTYLRSECDRWEKEGRFPSWKQQQNIIKKAVKAQELGVNNG</sequence>
<proteinExistence type="predicted"/>
<gene>
    <name evidence="1" type="ORF">LCGC14_1848620</name>
</gene>
<evidence type="ECO:0000313" key="1">
    <source>
        <dbReference type="EMBL" id="KKL96024.1"/>
    </source>
</evidence>
<name>A0A0F9GAY1_9ZZZZ</name>
<protein>
    <submittedName>
        <fullName evidence="1">Uncharacterized protein</fullName>
    </submittedName>
</protein>
<comment type="caution">
    <text evidence="1">The sequence shown here is derived from an EMBL/GenBank/DDBJ whole genome shotgun (WGS) entry which is preliminary data.</text>
</comment>
<organism evidence="1">
    <name type="scientific">marine sediment metagenome</name>
    <dbReference type="NCBI Taxonomy" id="412755"/>
    <lineage>
        <taxon>unclassified sequences</taxon>
        <taxon>metagenomes</taxon>
        <taxon>ecological metagenomes</taxon>
    </lineage>
</organism>